<dbReference type="PANTHER" id="PTHR11158">
    <property type="entry name" value="MSF1/PX19 RELATED"/>
    <property type="match status" value="1"/>
</dbReference>
<dbReference type="GO" id="GO:0005758">
    <property type="term" value="C:mitochondrial intermembrane space"/>
    <property type="evidence" value="ECO:0007669"/>
    <property type="project" value="InterPro"/>
</dbReference>
<gene>
    <name evidence="2" type="ORF">AMAG_01180</name>
</gene>
<dbReference type="STRING" id="578462.A0A0L0RXZ3"/>
<dbReference type="OrthoDB" id="407630at2759"/>
<dbReference type="Proteomes" id="UP000054350">
    <property type="component" value="Unassembled WGS sequence"/>
</dbReference>
<proteinExistence type="predicted"/>
<dbReference type="OMA" id="MMKIWST"/>
<feature type="domain" description="PRELI/MSF1" evidence="1">
    <location>
        <begin position="1"/>
        <end position="174"/>
    </location>
</feature>
<dbReference type="VEuPathDB" id="FungiDB:AMAG_01180"/>
<dbReference type="Pfam" id="PF04707">
    <property type="entry name" value="PRELI"/>
    <property type="match status" value="1"/>
</dbReference>
<sequence length="183" mass="21002">MKIHSSEHEYNHPWSHVTAAVWQKYPNDQAPHVLTVDVLNREVDQEKRVLRTERLLTMRQKVPSLFSKLFSSGEPISYVYEVSEVNLDTNTFTAVSTNLTYRDIMVMDESMVYKPDPKAPLARTLVHQEAAVSVSLSRFSSYCEDAVMSRFKANAHLGRRGLEQAIDRIMLEGQLKLHTLHMA</sequence>
<dbReference type="PROSITE" id="PS50904">
    <property type="entry name" value="PRELI_MSF1"/>
    <property type="match status" value="1"/>
</dbReference>
<protein>
    <recommendedName>
        <fullName evidence="1">PRELI/MSF1 domain-containing protein</fullName>
    </recommendedName>
</protein>
<keyword evidence="3" id="KW-1185">Reference proteome</keyword>
<evidence type="ECO:0000259" key="1">
    <source>
        <dbReference type="PROSITE" id="PS50904"/>
    </source>
</evidence>
<evidence type="ECO:0000313" key="3">
    <source>
        <dbReference type="Proteomes" id="UP000054350"/>
    </source>
</evidence>
<dbReference type="AlphaFoldDB" id="A0A0L0RXZ3"/>
<reference evidence="2 3" key="1">
    <citation type="submission" date="2009-11" db="EMBL/GenBank/DDBJ databases">
        <title>Annotation of Allomyces macrogynus ATCC 38327.</title>
        <authorList>
            <consortium name="The Broad Institute Genome Sequencing Platform"/>
            <person name="Russ C."/>
            <person name="Cuomo C."/>
            <person name="Burger G."/>
            <person name="Gray M.W."/>
            <person name="Holland P.W.H."/>
            <person name="King N."/>
            <person name="Lang F.B.F."/>
            <person name="Roger A.J."/>
            <person name="Ruiz-Trillo I."/>
            <person name="Young S.K."/>
            <person name="Zeng Q."/>
            <person name="Gargeya S."/>
            <person name="Fitzgerald M."/>
            <person name="Haas B."/>
            <person name="Abouelleil A."/>
            <person name="Alvarado L."/>
            <person name="Arachchi H.M."/>
            <person name="Berlin A."/>
            <person name="Chapman S.B."/>
            <person name="Gearin G."/>
            <person name="Goldberg J."/>
            <person name="Griggs A."/>
            <person name="Gujja S."/>
            <person name="Hansen M."/>
            <person name="Heiman D."/>
            <person name="Howarth C."/>
            <person name="Larimer J."/>
            <person name="Lui A."/>
            <person name="MacDonald P.J.P."/>
            <person name="McCowen C."/>
            <person name="Montmayeur A."/>
            <person name="Murphy C."/>
            <person name="Neiman D."/>
            <person name="Pearson M."/>
            <person name="Priest M."/>
            <person name="Roberts A."/>
            <person name="Saif S."/>
            <person name="Shea T."/>
            <person name="Sisk P."/>
            <person name="Stolte C."/>
            <person name="Sykes S."/>
            <person name="Wortman J."/>
            <person name="Nusbaum C."/>
            <person name="Birren B."/>
        </authorList>
    </citation>
    <scope>NUCLEOTIDE SEQUENCE [LARGE SCALE GENOMIC DNA]</scope>
    <source>
        <strain evidence="2 3">ATCC 38327</strain>
    </source>
</reference>
<dbReference type="InterPro" id="IPR037365">
    <property type="entry name" value="Slowmo/Ups"/>
</dbReference>
<dbReference type="eggNOG" id="KOG3336">
    <property type="taxonomic scope" value="Eukaryota"/>
</dbReference>
<organism evidence="2 3">
    <name type="scientific">Allomyces macrogynus (strain ATCC 38327)</name>
    <name type="common">Allomyces javanicus var. macrogynus</name>
    <dbReference type="NCBI Taxonomy" id="578462"/>
    <lineage>
        <taxon>Eukaryota</taxon>
        <taxon>Fungi</taxon>
        <taxon>Fungi incertae sedis</taxon>
        <taxon>Blastocladiomycota</taxon>
        <taxon>Blastocladiomycetes</taxon>
        <taxon>Blastocladiales</taxon>
        <taxon>Blastocladiaceae</taxon>
        <taxon>Allomyces</taxon>
    </lineage>
</organism>
<dbReference type="InterPro" id="IPR006797">
    <property type="entry name" value="PRELI/MSF1_dom"/>
</dbReference>
<dbReference type="EMBL" id="GG745329">
    <property type="protein sequence ID" value="KNE55267.1"/>
    <property type="molecule type" value="Genomic_DNA"/>
</dbReference>
<reference evidence="3" key="2">
    <citation type="submission" date="2009-11" db="EMBL/GenBank/DDBJ databases">
        <title>The Genome Sequence of Allomyces macrogynus strain ATCC 38327.</title>
        <authorList>
            <consortium name="The Broad Institute Genome Sequencing Platform"/>
            <person name="Russ C."/>
            <person name="Cuomo C."/>
            <person name="Shea T."/>
            <person name="Young S.K."/>
            <person name="Zeng Q."/>
            <person name="Koehrsen M."/>
            <person name="Haas B."/>
            <person name="Borodovsky M."/>
            <person name="Guigo R."/>
            <person name="Alvarado L."/>
            <person name="Berlin A."/>
            <person name="Borenstein D."/>
            <person name="Chen Z."/>
            <person name="Engels R."/>
            <person name="Freedman E."/>
            <person name="Gellesch M."/>
            <person name="Goldberg J."/>
            <person name="Griggs A."/>
            <person name="Gujja S."/>
            <person name="Heiman D."/>
            <person name="Hepburn T."/>
            <person name="Howarth C."/>
            <person name="Jen D."/>
            <person name="Larson L."/>
            <person name="Lewis B."/>
            <person name="Mehta T."/>
            <person name="Park D."/>
            <person name="Pearson M."/>
            <person name="Roberts A."/>
            <person name="Saif S."/>
            <person name="Shenoy N."/>
            <person name="Sisk P."/>
            <person name="Stolte C."/>
            <person name="Sykes S."/>
            <person name="Walk T."/>
            <person name="White J."/>
            <person name="Yandava C."/>
            <person name="Burger G."/>
            <person name="Gray M.W."/>
            <person name="Holland P.W.H."/>
            <person name="King N."/>
            <person name="Lang F.B.F."/>
            <person name="Roger A.J."/>
            <person name="Ruiz-Trillo I."/>
            <person name="Lander E."/>
            <person name="Nusbaum C."/>
        </authorList>
    </citation>
    <scope>NUCLEOTIDE SEQUENCE [LARGE SCALE GENOMIC DNA]</scope>
    <source>
        <strain evidence="3">ATCC 38327</strain>
    </source>
</reference>
<name>A0A0L0RXZ3_ALLM3</name>
<evidence type="ECO:0000313" key="2">
    <source>
        <dbReference type="EMBL" id="KNE55267.1"/>
    </source>
</evidence>
<accession>A0A0L0RXZ3</accession>